<comment type="caution">
    <text evidence="3">The sequence shown here is derived from an EMBL/GenBank/DDBJ whole genome shotgun (WGS) entry which is preliminary data.</text>
</comment>
<keyword evidence="2" id="KW-0732">Signal</keyword>
<organism evidence="3 4">
    <name type="scientific">Streptomyces filamentosus</name>
    <name type="common">Streptomyces roseosporus</name>
    <dbReference type="NCBI Taxonomy" id="67294"/>
    <lineage>
        <taxon>Bacteria</taxon>
        <taxon>Bacillati</taxon>
        <taxon>Actinomycetota</taxon>
        <taxon>Actinomycetes</taxon>
        <taxon>Kitasatosporales</taxon>
        <taxon>Streptomycetaceae</taxon>
        <taxon>Streptomyces</taxon>
    </lineage>
</organism>
<evidence type="ECO:0000256" key="1">
    <source>
        <dbReference type="SAM" id="MobiDB-lite"/>
    </source>
</evidence>
<accession>A0A919EUD3</accession>
<feature type="compositionally biased region" description="Basic and acidic residues" evidence="1">
    <location>
        <begin position="193"/>
        <end position="202"/>
    </location>
</feature>
<keyword evidence="4" id="KW-1185">Reference proteome</keyword>
<name>A0A919EUD3_STRFL</name>
<feature type="signal peptide" evidence="2">
    <location>
        <begin position="1"/>
        <end position="29"/>
    </location>
</feature>
<reference evidence="3" key="1">
    <citation type="journal article" date="2014" name="Int. J. Syst. Evol. Microbiol.">
        <title>Complete genome sequence of Corynebacterium casei LMG S-19264T (=DSM 44701T), isolated from a smear-ripened cheese.</title>
        <authorList>
            <consortium name="US DOE Joint Genome Institute (JGI-PGF)"/>
            <person name="Walter F."/>
            <person name="Albersmeier A."/>
            <person name="Kalinowski J."/>
            <person name="Ruckert C."/>
        </authorList>
    </citation>
    <scope>NUCLEOTIDE SEQUENCE</scope>
    <source>
        <strain evidence="3">JCM 4122</strain>
    </source>
</reference>
<proteinExistence type="predicted"/>
<protein>
    <recommendedName>
        <fullName evidence="5">CHRD domain-containing protein</fullName>
    </recommendedName>
</protein>
<dbReference type="AlphaFoldDB" id="A0A919EUD3"/>
<feature type="chain" id="PRO_5037507720" description="CHRD domain-containing protein" evidence="2">
    <location>
        <begin position="30"/>
        <end position="227"/>
    </location>
</feature>
<evidence type="ECO:0000256" key="2">
    <source>
        <dbReference type="SAM" id="SignalP"/>
    </source>
</evidence>
<reference evidence="3" key="2">
    <citation type="submission" date="2020-09" db="EMBL/GenBank/DDBJ databases">
        <authorList>
            <person name="Sun Q."/>
            <person name="Ohkuma M."/>
        </authorList>
    </citation>
    <scope>NUCLEOTIDE SEQUENCE</scope>
    <source>
        <strain evidence="3">JCM 4122</strain>
    </source>
</reference>
<dbReference type="Proteomes" id="UP000632849">
    <property type="component" value="Unassembled WGS sequence"/>
</dbReference>
<gene>
    <name evidence="3" type="ORF">GCM10017667_80390</name>
</gene>
<feature type="region of interest" description="Disordered" evidence="1">
    <location>
        <begin position="193"/>
        <end position="227"/>
    </location>
</feature>
<evidence type="ECO:0000313" key="3">
    <source>
        <dbReference type="EMBL" id="GHG30390.1"/>
    </source>
</evidence>
<evidence type="ECO:0008006" key="5">
    <source>
        <dbReference type="Google" id="ProtNLM"/>
    </source>
</evidence>
<evidence type="ECO:0000313" key="4">
    <source>
        <dbReference type="Proteomes" id="UP000632849"/>
    </source>
</evidence>
<dbReference type="EMBL" id="BNBE01000004">
    <property type="protein sequence ID" value="GHG30390.1"/>
    <property type="molecule type" value="Genomic_DNA"/>
</dbReference>
<sequence length="227" mass="23595">MTVKRSTRLTALMALPAALTLAVAAPALAHDTNHAGQQTQHGRSYKVDLRQLNDSGARGTAQLTLQGRQLTVKINAQGLVPGQPHAQHIHGSTTGHDFTCPDASADKNGDGIVTTAEGLPAYGDINISLTTKGDTTKASGLAVDRMPVADKNGNLSYSRTIAVSQAVADNITRLHVVQHGIDPNGNGVYDFGKGKSELDPKLPQEATAPATCGTIEGHSGASMGNNY</sequence>